<dbReference type="InterPro" id="IPR050624">
    <property type="entry name" value="HTH-type_Tx_Regulator"/>
</dbReference>
<dbReference type="Proteomes" id="UP000284543">
    <property type="component" value="Unassembled WGS sequence"/>
</dbReference>
<dbReference type="EMBL" id="QRZM01000012">
    <property type="protein sequence ID" value="RGV72889.1"/>
    <property type="molecule type" value="Genomic_DNA"/>
</dbReference>
<reference evidence="4 5" key="1">
    <citation type="submission" date="2018-08" db="EMBL/GenBank/DDBJ databases">
        <title>A genome reference for cultivated species of the human gut microbiota.</title>
        <authorList>
            <person name="Zou Y."/>
            <person name="Xue W."/>
            <person name="Luo G."/>
        </authorList>
    </citation>
    <scope>NUCLEOTIDE SEQUENCE [LARGE SCALE GENOMIC DNA]</scope>
    <source>
        <strain evidence="2 5">AF14-18</strain>
        <strain evidence="3 4">AM35-14</strain>
    </source>
</reference>
<proteinExistence type="predicted"/>
<dbReference type="Gene3D" id="1.10.357.10">
    <property type="entry name" value="Tetracycline Repressor, domain 2"/>
    <property type="match status" value="1"/>
</dbReference>
<comment type="caution">
    <text evidence="2">The sequence shown here is derived from an EMBL/GenBank/DDBJ whole genome shotgun (WGS) entry which is preliminary data.</text>
</comment>
<evidence type="ECO:0000313" key="2">
    <source>
        <dbReference type="EMBL" id="RGV72889.1"/>
    </source>
</evidence>
<feature type="domain" description="Transcriptional regulator TetR C-terminal Firmicutes type" evidence="1">
    <location>
        <begin position="87"/>
        <end position="167"/>
    </location>
</feature>
<dbReference type="KEGG" id="cbol:CGC65_08035"/>
<evidence type="ECO:0000313" key="3">
    <source>
        <dbReference type="EMBL" id="RHC55011.1"/>
    </source>
</evidence>
<evidence type="ECO:0000313" key="5">
    <source>
        <dbReference type="Proteomes" id="UP000284543"/>
    </source>
</evidence>
<dbReference type="PANTHER" id="PTHR43479:SF7">
    <property type="entry name" value="TETR-FAMILY TRANSCRIPTIONAL REGULATOR"/>
    <property type="match status" value="1"/>
</dbReference>
<sequence length="184" mass="21855">MNTPNNKRKKESIERIEKVFISLLQTNELNEISVSDICKLAGLNRTTFYANYTDIYGLADSIRDKLEHNLSDLYQNEITRGFNSNDYLKLFRHIKDNQIFYKTYFKLGYDDSYKIITYDINLARQHFENRFIEYHMEFFKSGITKIIKLWLQNGCKESPEDMYEIIKSEYQGRADSGKECSDTL</sequence>
<name>A0A412YZ81_9FIRM</name>
<dbReference type="Pfam" id="PF14278">
    <property type="entry name" value="TetR_C_8"/>
    <property type="match status" value="1"/>
</dbReference>
<accession>A0A412YZ81</accession>
<dbReference type="EMBL" id="QSHZ01000017">
    <property type="protein sequence ID" value="RHC55011.1"/>
    <property type="molecule type" value="Genomic_DNA"/>
</dbReference>
<dbReference type="PANTHER" id="PTHR43479">
    <property type="entry name" value="ACREF/ENVCD OPERON REPRESSOR-RELATED"/>
    <property type="match status" value="1"/>
</dbReference>
<dbReference type="Proteomes" id="UP000283975">
    <property type="component" value="Unassembled WGS sequence"/>
</dbReference>
<dbReference type="RefSeq" id="WP_002569916.1">
    <property type="nucleotide sequence ID" value="NZ_CABKUK010000002.1"/>
</dbReference>
<dbReference type="SUPFAM" id="SSF46689">
    <property type="entry name" value="Homeodomain-like"/>
    <property type="match status" value="1"/>
</dbReference>
<dbReference type="InterPro" id="IPR009057">
    <property type="entry name" value="Homeodomain-like_sf"/>
</dbReference>
<dbReference type="AlphaFoldDB" id="A0A412YZ81"/>
<gene>
    <name evidence="3" type="ORF">DW839_16610</name>
    <name evidence="2" type="ORF">DWW02_23115</name>
</gene>
<protein>
    <submittedName>
        <fullName evidence="2">TetR/AcrR family transcriptional regulator</fullName>
    </submittedName>
</protein>
<dbReference type="InterPro" id="IPR039532">
    <property type="entry name" value="TetR_C_Firmicutes"/>
</dbReference>
<evidence type="ECO:0000313" key="4">
    <source>
        <dbReference type="Proteomes" id="UP000283975"/>
    </source>
</evidence>
<evidence type="ECO:0000259" key="1">
    <source>
        <dbReference type="Pfam" id="PF14278"/>
    </source>
</evidence>
<organism evidence="2 5">
    <name type="scientific">Enterocloster bolteae</name>
    <dbReference type="NCBI Taxonomy" id="208479"/>
    <lineage>
        <taxon>Bacteria</taxon>
        <taxon>Bacillati</taxon>
        <taxon>Bacillota</taxon>
        <taxon>Clostridia</taxon>
        <taxon>Lachnospirales</taxon>
        <taxon>Lachnospiraceae</taxon>
        <taxon>Enterocloster</taxon>
    </lineage>
</organism>